<accession>A0AAF5DE31</accession>
<feature type="coiled-coil region" evidence="1">
    <location>
        <begin position="111"/>
        <end position="147"/>
    </location>
</feature>
<dbReference type="GO" id="GO:0003713">
    <property type="term" value="F:transcription coactivator activity"/>
    <property type="evidence" value="ECO:0007669"/>
    <property type="project" value="InterPro"/>
</dbReference>
<proteinExistence type="predicted"/>
<dbReference type="PANTHER" id="PTHR12514">
    <property type="entry name" value="ENHANCER OF YELLOW 2 TRANSCRIPTION FACTOR"/>
    <property type="match status" value="1"/>
</dbReference>
<dbReference type="Gene3D" id="1.10.246.140">
    <property type="match status" value="1"/>
</dbReference>
<dbReference type="GO" id="GO:0006406">
    <property type="term" value="P:mRNA export from nucleus"/>
    <property type="evidence" value="ECO:0007669"/>
    <property type="project" value="InterPro"/>
</dbReference>
<feature type="coiled-coil region" evidence="1">
    <location>
        <begin position="225"/>
        <end position="266"/>
    </location>
</feature>
<dbReference type="InterPro" id="IPR018783">
    <property type="entry name" value="TF_ENY2"/>
</dbReference>
<dbReference type="GO" id="GO:0005643">
    <property type="term" value="C:nuclear pore"/>
    <property type="evidence" value="ECO:0007669"/>
    <property type="project" value="InterPro"/>
</dbReference>
<dbReference type="InterPro" id="IPR038212">
    <property type="entry name" value="TF_EnY2_sf"/>
</dbReference>
<feature type="coiled-coil region" evidence="1">
    <location>
        <begin position="292"/>
        <end position="396"/>
    </location>
</feature>
<dbReference type="WBParaSite" id="TCONS_00010891.p1">
    <property type="protein sequence ID" value="TCONS_00010891.p1"/>
    <property type="gene ID" value="XLOC_004683"/>
</dbReference>
<sequence length="729" mass="85619">MFSKAPRGVGIDDSKTNGTLSVKGSRIRSTSSILKKSDNISLNRTGSATNDVFNNSKNNKGKTITPPNKSVTIIDNIKDSKTKSLTNISIPKCSHSTKQIEDYTFLHDVYVQNLQQQIQLLEMENNYLKKSQNIKEFEKEKEDLNKIKNDNFKQEIAKCESPKKLNIVDNKFHIFDDDEISLIIRDDNIKKESYQQSPKQQFSTHPIFQKTNFKTANETKLETKIYKLESKLSQKNAEINELMRLRAELEEKLWELSENIAKKDEISSRNRNVLVDENIVLQKRLDDLTPILSQKESIISRLEAEKDSLIIRLKSAKQECKGLQLKYDEKEKEKLTIDELENRRKQEIERLVEKIKEFDNENAQLKINEQSYIDQLSLLKRKMKEEELKNKKEKSLSDKILDDNNNLIKENSQLSSDIIKLQMIIEQQDKELSKIREFEIQEQEFMESRQRELNLRNELRIKEEYLTEIKEKLKNIENQLKEKEIQEEKQNDEKQRIQNELEGLNILSKALSSDNKTLRENKNSLEDKIQILEKKITDKEVEIEKLKDEKDNMKLRHYEAIEKMRKEIFLHSEKTNEFEALVKKIKDLSDTAVKLQSREASTIRSISILSPNVSYDSEQKPQSRSIYSLKEYSNISEESTNNSLNEKINTFSEIIKKEVCERLEETGYNDRIRQVCLEYIQKKGINNVSLTELFEDVGKDKRSAIDQNIQHEITKKIREFVENNISQTY</sequence>
<dbReference type="GO" id="GO:0000124">
    <property type="term" value="C:SAGA complex"/>
    <property type="evidence" value="ECO:0007669"/>
    <property type="project" value="InterPro"/>
</dbReference>
<feature type="region of interest" description="Disordered" evidence="2">
    <location>
        <begin position="1"/>
        <end position="23"/>
    </location>
</feature>
<name>A0AAF5DE31_STRER</name>
<keyword evidence="3" id="KW-1185">Reference proteome</keyword>
<evidence type="ECO:0000313" key="3">
    <source>
        <dbReference type="Proteomes" id="UP000035681"/>
    </source>
</evidence>
<reference evidence="4" key="1">
    <citation type="submission" date="2024-02" db="UniProtKB">
        <authorList>
            <consortium name="WormBaseParasite"/>
        </authorList>
    </citation>
    <scope>IDENTIFICATION</scope>
</reference>
<evidence type="ECO:0000256" key="1">
    <source>
        <dbReference type="SAM" id="Coils"/>
    </source>
</evidence>
<dbReference type="Pfam" id="PF10163">
    <property type="entry name" value="EnY2"/>
    <property type="match status" value="1"/>
</dbReference>
<evidence type="ECO:0000313" key="4">
    <source>
        <dbReference type="WBParaSite" id="TCONS_00010891.p1"/>
    </source>
</evidence>
<protein>
    <submittedName>
        <fullName evidence="4">Lebercilin domain-containing protein</fullName>
    </submittedName>
</protein>
<keyword evidence="1" id="KW-0175">Coiled coil</keyword>
<organism evidence="3 4">
    <name type="scientific">Strongyloides stercoralis</name>
    <name type="common">Threadworm</name>
    <dbReference type="NCBI Taxonomy" id="6248"/>
    <lineage>
        <taxon>Eukaryota</taxon>
        <taxon>Metazoa</taxon>
        <taxon>Ecdysozoa</taxon>
        <taxon>Nematoda</taxon>
        <taxon>Chromadorea</taxon>
        <taxon>Rhabditida</taxon>
        <taxon>Tylenchina</taxon>
        <taxon>Panagrolaimomorpha</taxon>
        <taxon>Strongyloidoidea</taxon>
        <taxon>Strongyloididae</taxon>
        <taxon>Strongyloides</taxon>
    </lineage>
</organism>
<dbReference type="Proteomes" id="UP000035681">
    <property type="component" value="Unplaced"/>
</dbReference>
<feature type="coiled-coil region" evidence="1">
    <location>
        <begin position="459"/>
        <end position="598"/>
    </location>
</feature>
<dbReference type="AlphaFoldDB" id="A0AAF5DE31"/>
<evidence type="ECO:0000256" key="2">
    <source>
        <dbReference type="SAM" id="MobiDB-lite"/>
    </source>
</evidence>